<reference evidence="1 2" key="1">
    <citation type="submission" date="2016-10" db="EMBL/GenBank/DDBJ databases">
        <authorList>
            <person name="de Groot N.N."/>
        </authorList>
    </citation>
    <scope>NUCLEOTIDE SEQUENCE [LARGE SCALE GENOMIC DNA]</scope>
    <source>
        <strain evidence="1 2">DSM 29433</strain>
    </source>
</reference>
<gene>
    <name evidence="1" type="ORF">SAMN05444714_3019</name>
</gene>
<sequence length="53" mass="5940">MNVLVFLIPVSLFLGGLGLAAFLWSLRANQYEDLEGDAWRILSEDDDTPRADD</sequence>
<proteinExistence type="predicted"/>
<dbReference type="STRING" id="1123755.SAMN05444714_3019"/>
<dbReference type="AlphaFoldDB" id="A0A1I6N1V8"/>
<accession>A0A1I6N1V8</accession>
<evidence type="ECO:0000313" key="1">
    <source>
        <dbReference type="EMBL" id="SFS21926.1"/>
    </source>
</evidence>
<organism evidence="1 2">
    <name type="scientific">Yoonia litorea</name>
    <dbReference type="NCBI Taxonomy" id="1123755"/>
    <lineage>
        <taxon>Bacteria</taxon>
        <taxon>Pseudomonadati</taxon>
        <taxon>Pseudomonadota</taxon>
        <taxon>Alphaproteobacteria</taxon>
        <taxon>Rhodobacterales</taxon>
        <taxon>Paracoccaceae</taxon>
        <taxon>Yoonia</taxon>
    </lineage>
</organism>
<dbReference type="Proteomes" id="UP000198926">
    <property type="component" value="Unassembled WGS sequence"/>
</dbReference>
<dbReference type="EMBL" id="FOZM01000003">
    <property type="protein sequence ID" value="SFS21926.1"/>
    <property type="molecule type" value="Genomic_DNA"/>
</dbReference>
<keyword evidence="2" id="KW-1185">Reference proteome</keyword>
<dbReference type="InterPro" id="IPR004714">
    <property type="entry name" value="Cyt_oxidase_maturation_cbb3"/>
</dbReference>
<dbReference type="PANTHER" id="PTHR41532">
    <property type="entry name" value="FIXS PROTEIN"/>
    <property type="match status" value="1"/>
</dbReference>
<name>A0A1I6N1V8_9RHOB</name>
<evidence type="ECO:0000313" key="2">
    <source>
        <dbReference type="Proteomes" id="UP000198926"/>
    </source>
</evidence>
<protein>
    <submittedName>
        <fullName evidence="1">Cytochrome oxidase maturation protein, cbb3-type</fullName>
    </submittedName>
</protein>
<dbReference type="NCBIfam" id="TIGR00847">
    <property type="entry name" value="ccoS"/>
    <property type="match status" value="1"/>
</dbReference>
<dbReference type="PANTHER" id="PTHR41532:SF1">
    <property type="entry name" value="FIXS PROTEIN"/>
    <property type="match status" value="1"/>
</dbReference>
<dbReference type="OrthoDB" id="9802763at2"/>
<dbReference type="RefSeq" id="WP_090210171.1">
    <property type="nucleotide sequence ID" value="NZ_FOZM01000003.1"/>
</dbReference>
<dbReference type="Pfam" id="PF03597">
    <property type="entry name" value="FixS"/>
    <property type="match status" value="1"/>
</dbReference>